<feature type="coiled-coil region" evidence="1">
    <location>
        <begin position="137"/>
        <end position="164"/>
    </location>
</feature>
<evidence type="ECO:0000256" key="1">
    <source>
        <dbReference type="SAM" id="Coils"/>
    </source>
</evidence>
<dbReference type="AlphaFoldDB" id="A0A0R3W0X2"/>
<evidence type="ECO:0000313" key="2">
    <source>
        <dbReference type="EMBL" id="VDK31682.1"/>
    </source>
</evidence>
<accession>A0A0R3W0X2</accession>
<reference evidence="4" key="1">
    <citation type="submission" date="2017-02" db="UniProtKB">
        <authorList>
            <consortium name="WormBaseParasite"/>
        </authorList>
    </citation>
    <scope>IDENTIFICATION</scope>
</reference>
<dbReference type="WBParaSite" id="TASK_0000334701-mRNA-1">
    <property type="protein sequence ID" value="TASK_0000334701-mRNA-1"/>
    <property type="gene ID" value="TASK_0000334701"/>
</dbReference>
<organism evidence="4">
    <name type="scientific">Taenia asiatica</name>
    <name type="common">Asian tapeworm</name>
    <dbReference type="NCBI Taxonomy" id="60517"/>
    <lineage>
        <taxon>Eukaryota</taxon>
        <taxon>Metazoa</taxon>
        <taxon>Spiralia</taxon>
        <taxon>Lophotrochozoa</taxon>
        <taxon>Platyhelminthes</taxon>
        <taxon>Cestoda</taxon>
        <taxon>Eucestoda</taxon>
        <taxon>Cyclophyllidea</taxon>
        <taxon>Taeniidae</taxon>
        <taxon>Taenia</taxon>
    </lineage>
</organism>
<gene>
    <name evidence="2" type="ORF">TASK_LOCUS3348</name>
</gene>
<keyword evidence="3" id="KW-1185">Reference proteome</keyword>
<dbReference type="Proteomes" id="UP000282613">
    <property type="component" value="Unassembled WGS sequence"/>
</dbReference>
<reference evidence="2 3" key="2">
    <citation type="submission" date="2018-11" db="EMBL/GenBank/DDBJ databases">
        <authorList>
            <consortium name="Pathogen Informatics"/>
        </authorList>
    </citation>
    <scope>NUCLEOTIDE SEQUENCE [LARGE SCALE GENOMIC DNA]</scope>
</reference>
<evidence type="ECO:0000313" key="3">
    <source>
        <dbReference type="Proteomes" id="UP000282613"/>
    </source>
</evidence>
<evidence type="ECO:0000313" key="4">
    <source>
        <dbReference type="WBParaSite" id="TASK_0000334701-mRNA-1"/>
    </source>
</evidence>
<name>A0A0R3W0X2_TAEAS</name>
<sequence>MIDLDYTTDISNRMQVPNRLSLVLPDFSSADNISSLGTGSRVLISGSNKSNHLYNPYDLPVTSPSLEPPPESLVLGQVDYPDIDRLSKPLCSSIDGNKENSNLSLFHDLYSPPDDDQTLIEQPHLNVSADNCKASPAVNLEGQLEELVVRVAALEEALARQNRRELFVLILLGTYFLLKFGRSLF</sequence>
<protein>
    <submittedName>
        <fullName evidence="4">Miff domain-containing protein</fullName>
    </submittedName>
</protein>
<proteinExistence type="predicted"/>
<dbReference type="OrthoDB" id="6258365at2759"/>
<dbReference type="EMBL" id="UYRS01018295">
    <property type="protein sequence ID" value="VDK31682.1"/>
    <property type="molecule type" value="Genomic_DNA"/>
</dbReference>
<keyword evidence="1" id="KW-0175">Coiled coil</keyword>